<evidence type="ECO:0000313" key="2">
    <source>
        <dbReference type="Proteomes" id="UP001180536"/>
    </source>
</evidence>
<gene>
    <name evidence="1" type="ORF">J2X16_000306</name>
</gene>
<keyword evidence="2" id="KW-1185">Reference proteome</keyword>
<dbReference type="Proteomes" id="UP001180536">
    <property type="component" value="Unassembled WGS sequence"/>
</dbReference>
<dbReference type="EMBL" id="JAVDXQ010000001">
    <property type="protein sequence ID" value="MDR7294985.1"/>
    <property type="molecule type" value="Genomic_DNA"/>
</dbReference>
<comment type="caution">
    <text evidence="1">The sequence shown here is derived from an EMBL/GenBank/DDBJ whole genome shotgun (WGS) entry which is preliminary data.</text>
</comment>
<protein>
    <recommendedName>
        <fullName evidence="3">STAS/SEC14 domain-containing protein</fullName>
    </recommendedName>
</protein>
<evidence type="ECO:0000313" key="1">
    <source>
        <dbReference type="EMBL" id="MDR7294985.1"/>
    </source>
</evidence>
<sequence length="136" mass="14685">MTSAWNQHGHFRLTWRGEVLVLCLEGTWNEVAAQRLREEGGRLARAHAGRPWGLLSDTAAWEGATPEALDGIWAFFEDALAHGLVAAATVIPDSFQALIIRPMAARAAAMTNFHGCASVAEAEAWLRSRGLSFGSA</sequence>
<organism evidence="1 2">
    <name type="scientific">Pelomonas aquatica</name>
    <dbReference type="NCBI Taxonomy" id="431058"/>
    <lineage>
        <taxon>Bacteria</taxon>
        <taxon>Pseudomonadati</taxon>
        <taxon>Pseudomonadota</taxon>
        <taxon>Betaproteobacteria</taxon>
        <taxon>Burkholderiales</taxon>
        <taxon>Sphaerotilaceae</taxon>
        <taxon>Roseateles</taxon>
    </lineage>
</organism>
<dbReference type="RefSeq" id="WP_056876735.1">
    <property type="nucleotide sequence ID" value="NZ_JAVDXQ010000001.1"/>
</dbReference>
<name>A0ABU1Z306_9BURK</name>
<reference evidence="1 2" key="1">
    <citation type="submission" date="2023-07" db="EMBL/GenBank/DDBJ databases">
        <title>Sorghum-associated microbial communities from plants grown in Nebraska, USA.</title>
        <authorList>
            <person name="Schachtman D."/>
        </authorList>
    </citation>
    <scope>NUCLEOTIDE SEQUENCE [LARGE SCALE GENOMIC DNA]</scope>
    <source>
        <strain evidence="1 2">BE310</strain>
    </source>
</reference>
<evidence type="ECO:0008006" key="3">
    <source>
        <dbReference type="Google" id="ProtNLM"/>
    </source>
</evidence>
<accession>A0ABU1Z306</accession>
<proteinExistence type="predicted"/>